<dbReference type="AlphaFoldDB" id="A0AAD4SDX1"/>
<dbReference type="InterPro" id="IPR031421">
    <property type="entry name" value="DUF4666"/>
</dbReference>
<proteinExistence type="predicted"/>
<dbReference type="EMBL" id="JAJJMB010012081">
    <property type="protein sequence ID" value="KAI3891185.1"/>
    <property type="molecule type" value="Genomic_DNA"/>
</dbReference>
<sequence length="140" mass="14807">MEGLQRSAISFRRQGSSGLVWEDRFISGELNKKGEPANQEKQGEGGEEEGVEFRELRSSKSVGSIGGKRLMQRSRSKQEDRTRSSTTGKVSSPVLDPPSPKLSGCGFCAGFGGGGAKKPFGGASGGGANQRSNKKGKRKT</sequence>
<dbReference type="PANTHER" id="PTHR33730:SF4">
    <property type="entry name" value="OS05G0542732 PROTEIN"/>
    <property type="match status" value="1"/>
</dbReference>
<reference evidence="2" key="1">
    <citation type="submission" date="2022-04" db="EMBL/GenBank/DDBJ databases">
        <title>A functionally conserved STORR gene fusion in Papaver species that diverged 16.8 million years ago.</title>
        <authorList>
            <person name="Catania T."/>
        </authorList>
    </citation>
    <scope>NUCLEOTIDE SEQUENCE</scope>
    <source>
        <strain evidence="2">S-188037</strain>
    </source>
</reference>
<feature type="compositionally biased region" description="Gly residues" evidence="1">
    <location>
        <begin position="107"/>
        <end position="128"/>
    </location>
</feature>
<comment type="caution">
    <text evidence="2">The sequence shown here is derived from an EMBL/GenBank/DDBJ whole genome shotgun (WGS) entry which is preliminary data.</text>
</comment>
<accession>A0AAD4SDX1</accession>
<evidence type="ECO:0008006" key="4">
    <source>
        <dbReference type="Google" id="ProtNLM"/>
    </source>
</evidence>
<dbReference type="Proteomes" id="UP001202328">
    <property type="component" value="Unassembled WGS sequence"/>
</dbReference>
<feature type="region of interest" description="Disordered" evidence="1">
    <location>
        <begin position="28"/>
        <end position="140"/>
    </location>
</feature>
<keyword evidence="3" id="KW-1185">Reference proteome</keyword>
<evidence type="ECO:0000313" key="2">
    <source>
        <dbReference type="EMBL" id="KAI3891185.1"/>
    </source>
</evidence>
<gene>
    <name evidence="2" type="ORF">MKW98_007490</name>
</gene>
<evidence type="ECO:0000313" key="3">
    <source>
        <dbReference type="Proteomes" id="UP001202328"/>
    </source>
</evidence>
<evidence type="ECO:0000256" key="1">
    <source>
        <dbReference type="SAM" id="MobiDB-lite"/>
    </source>
</evidence>
<organism evidence="2 3">
    <name type="scientific">Papaver atlanticum</name>
    <dbReference type="NCBI Taxonomy" id="357466"/>
    <lineage>
        <taxon>Eukaryota</taxon>
        <taxon>Viridiplantae</taxon>
        <taxon>Streptophyta</taxon>
        <taxon>Embryophyta</taxon>
        <taxon>Tracheophyta</taxon>
        <taxon>Spermatophyta</taxon>
        <taxon>Magnoliopsida</taxon>
        <taxon>Ranunculales</taxon>
        <taxon>Papaveraceae</taxon>
        <taxon>Papaveroideae</taxon>
        <taxon>Papaver</taxon>
    </lineage>
</organism>
<dbReference type="PANTHER" id="PTHR33730">
    <property type="entry name" value="OS05G0542732 PROTEIN-RELATED"/>
    <property type="match status" value="1"/>
</dbReference>
<protein>
    <recommendedName>
        <fullName evidence="4">MAPK kinase substrate protein</fullName>
    </recommendedName>
</protein>
<dbReference type="Pfam" id="PF15697">
    <property type="entry name" value="DUF4666"/>
    <property type="match status" value="1"/>
</dbReference>
<name>A0AAD4SDX1_9MAGN</name>